<feature type="transmembrane region" description="Helical" evidence="8">
    <location>
        <begin position="294"/>
        <end position="314"/>
    </location>
</feature>
<dbReference type="SUPFAM" id="SSF81345">
    <property type="entry name" value="ABC transporter involved in vitamin B12 uptake, BtuC"/>
    <property type="match status" value="1"/>
</dbReference>
<feature type="transmembrane region" description="Helical" evidence="8">
    <location>
        <begin position="326"/>
        <end position="343"/>
    </location>
</feature>
<evidence type="ECO:0000256" key="2">
    <source>
        <dbReference type="ARBA" id="ARBA00007935"/>
    </source>
</evidence>
<evidence type="ECO:0000256" key="4">
    <source>
        <dbReference type="ARBA" id="ARBA00022475"/>
    </source>
</evidence>
<dbReference type="PANTHER" id="PTHR30472">
    <property type="entry name" value="FERRIC ENTEROBACTIN TRANSPORT SYSTEM PERMEASE PROTEIN"/>
    <property type="match status" value="1"/>
</dbReference>
<dbReference type="CDD" id="cd06550">
    <property type="entry name" value="TM_ABC_iron-siderophores_like"/>
    <property type="match status" value="1"/>
</dbReference>
<evidence type="ECO:0000313" key="10">
    <source>
        <dbReference type="Proteomes" id="UP000214880"/>
    </source>
</evidence>
<dbReference type="RefSeq" id="WP_092069124.1">
    <property type="nucleotide sequence ID" value="NZ_FNHB01000001.1"/>
</dbReference>
<evidence type="ECO:0000313" key="9">
    <source>
        <dbReference type="EMBL" id="SDL86349.1"/>
    </source>
</evidence>
<name>A0A1G9NIV1_9FIRM</name>
<gene>
    <name evidence="9" type="ORF">SAMN04488502_1011027</name>
</gene>
<dbReference type="Pfam" id="PF01032">
    <property type="entry name" value="FecCD"/>
    <property type="match status" value="1"/>
</dbReference>
<feature type="transmembrane region" description="Helical" evidence="8">
    <location>
        <begin position="81"/>
        <end position="98"/>
    </location>
</feature>
<dbReference type="FunFam" id="1.10.3470.10:FF:000001">
    <property type="entry name" value="Vitamin B12 ABC transporter permease BtuC"/>
    <property type="match status" value="1"/>
</dbReference>
<proteinExistence type="inferred from homology"/>
<evidence type="ECO:0000256" key="1">
    <source>
        <dbReference type="ARBA" id="ARBA00004651"/>
    </source>
</evidence>
<evidence type="ECO:0000256" key="3">
    <source>
        <dbReference type="ARBA" id="ARBA00022448"/>
    </source>
</evidence>
<dbReference type="Proteomes" id="UP000214880">
    <property type="component" value="Unassembled WGS sequence"/>
</dbReference>
<dbReference type="InterPro" id="IPR037294">
    <property type="entry name" value="ABC_BtuC-like"/>
</dbReference>
<comment type="subcellular location">
    <subcellularLocation>
        <location evidence="1">Cell membrane</location>
        <topology evidence="1">Multi-pass membrane protein</topology>
    </subcellularLocation>
</comment>
<comment type="similarity">
    <text evidence="2">Belongs to the binding-protein-dependent transport system permease family. FecCD subfamily.</text>
</comment>
<dbReference type="Gene3D" id="1.10.3470.10">
    <property type="entry name" value="ABC transporter involved in vitamin B12 uptake, BtuC"/>
    <property type="match status" value="1"/>
</dbReference>
<organism evidence="9 10">
    <name type="scientific">Dendrosporobacter quercicolus</name>
    <dbReference type="NCBI Taxonomy" id="146817"/>
    <lineage>
        <taxon>Bacteria</taxon>
        <taxon>Bacillati</taxon>
        <taxon>Bacillota</taxon>
        <taxon>Negativicutes</taxon>
        <taxon>Selenomonadales</taxon>
        <taxon>Sporomusaceae</taxon>
        <taxon>Dendrosporobacter</taxon>
    </lineage>
</organism>
<dbReference type="OrthoDB" id="9811721at2"/>
<keyword evidence="4" id="KW-1003">Cell membrane</keyword>
<keyword evidence="10" id="KW-1185">Reference proteome</keyword>
<dbReference type="AlphaFoldDB" id="A0A1G9NIV1"/>
<dbReference type="STRING" id="146817.SAMN04488502_1011027"/>
<sequence>MDQSNAPAKPVQIKQIKKQSRPWAAWLVIAGGTGLLTVVMAFSITRGAASIPLSSVWNALFHFNAADTQHLIVVDLRLPRVLASALVGASLAVAGAVMQGVTRNPMADSGLMGLNAGAGFALALCFAFFPGLAYLQVILFSFIGAAIGAGLTYGIASLRRGGATPMRLVLAGAAVSALLAALSQGVALYFDVAQNIMFWTAGGVAGSNWEQIRIMTPLIAGALLGSIVLSRSISIMSLGEDVATGLGLNTMLVKLLCAAVVLMLAGVSVAVVGAVGFVGLIVPHLARFLVGMDYSLIIPSSAVTGSLLVVLADLGARTLNPPFETPIGALIALIGVPFFLYLARKERRAL</sequence>
<dbReference type="GO" id="GO:0005886">
    <property type="term" value="C:plasma membrane"/>
    <property type="evidence" value="ECO:0007669"/>
    <property type="project" value="UniProtKB-SubCell"/>
</dbReference>
<keyword evidence="7 8" id="KW-0472">Membrane</keyword>
<dbReference type="GO" id="GO:0022857">
    <property type="term" value="F:transmembrane transporter activity"/>
    <property type="evidence" value="ECO:0007669"/>
    <property type="project" value="InterPro"/>
</dbReference>
<keyword evidence="5 8" id="KW-0812">Transmembrane</keyword>
<dbReference type="EMBL" id="FNHB01000001">
    <property type="protein sequence ID" value="SDL86349.1"/>
    <property type="molecule type" value="Genomic_DNA"/>
</dbReference>
<feature type="transmembrane region" description="Helical" evidence="8">
    <location>
        <begin position="135"/>
        <end position="156"/>
    </location>
</feature>
<feature type="transmembrane region" description="Helical" evidence="8">
    <location>
        <begin position="168"/>
        <end position="190"/>
    </location>
</feature>
<keyword evidence="6 8" id="KW-1133">Transmembrane helix</keyword>
<reference evidence="9 10" key="1">
    <citation type="submission" date="2016-10" db="EMBL/GenBank/DDBJ databases">
        <authorList>
            <person name="de Groot N.N."/>
        </authorList>
    </citation>
    <scope>NUCLEOTIDE SEQUENCE [LARGE SCALE GENOMIC DNA]</scope>
    <source>
        <strain evidence="9 10">DSM 1736</strain>
    </source>
</reference>
<accession>A0A1G9NIV1</accession>
<protein>
    <submittedName>
        <fullName evidence="9">Iron complex transport system permease protein</fullName>
    </submittedName>
</protein>
<feature type="transmembrane region" description="Helical" evidence="8">
    <location>
        <begin position="23"/>
        <end position="44"/>
    </location>
</feature>
<keyword evidence="3" id="KW-0813">Transport</keyword>
<dbReference type="GO" id="GO:0033214">
    <property type="term" value="P:siderophore-iron import into cell"/>
    <property type="evidence" value="ECO:0007669"/>
    <property type="project" value="TreeGrafter"/>
</dbReference>
<evidence type="ECO:0000256" key="5">
    <source>
        <dbReference type="ARBA" id="ARBA00022692"/>
    </source>
</evidence>
<dbReference type="InterPro" id="IPR000522">
    <property type="entry name" value="ABC_transptr_permease_BtuC"/>
</dbReference>
<dbReference type="PANTHER" id="PTHR30472:SF1">
    <property type="entry name" value="FE(3+) DICITRATE TRANSPORT SYSTEM PERMEASE PROTEIN FECC-RELATED"/>
    <property type="match status" value="1"/>
</dbReference>
<feature type="transmembrane region" description="Helical" evidence="8">
    <location>
        <begin position="110"/>
        <end position="129"/>
    </location>
</feature>
<feature type="transmembrane region" description="Helical" evidence="8">
    <location>
        <begin position="251"/>
        <end position="282"/>
    </location>
</feature>
<evidence type="ECO:0000256" key="6">
    <source>
        <dbReference type="ARBA" id="ARBA00022989"/>
    </source>
</evidence>
<evidence type="ECO:0000256" key="8">
    <source>
        <dbReference type="SAM" id="Phobius"/>
    </source>
</evidence>
<evidence type="ECO:0000256" key="7">
    <source>
        <dbReference type="ARBA" id="ARBA00023136"/>
    </source>
</evidence>